<dbReference type="EMBL" id="OMOD01000134">
    <property type="protein sequence ID" value="SPF41897.1"/>
    <property type="molecule type" value="Genomic_DNA"/>
</dbReference>
<sequence>MTPNEPPVAHKVLLVDDDDAVRDMMTANLEHRGFEVVAAASVTEALRHIATESFDVLITDLHMPNPGDGFTVVTAMRHSQPNALTLLVSGYPDVQSAMAAILLEADEILVKPFEIGKLADLVREKMLNRKVAARLEKERVGTILQRCITRVVEDWLARAKQSRELNHVLLSDDERTGHLPKLVEDLIVRLSKPSATTKDSDAVFSVAAIAHGKLRYKQGYTPAMLVHESRILQVTLFGTLQSNLSFLDFSLLLPDVMTIADEVDAQLTQSMDSYMDAMRAPAAA</sequence>
<dbReference type="PROSITE" id="PS50110">
    <property type="entry name" value="RESPONSE_REGULATORY"/>
    <property type="match status" value="1"/>
</dbReference>
<evidence type="ECO:0000313" key="5">
    <source>
        <dbReference type="Proteomes" id="UP000238701"/>
    </source>
</evidence>
<evidence type="ECO:0000256" key="2">
    <source>
        <dbReference type="PROSITE-ProRule" id="PRU00169"/>
    </source>
</evidence>
<organism evidence="4 5">
    <name type="scientific">Candidatus Sulfotelmatobacter kueseliae</name>
    <dbReference type="NCBI Taxonomy" id="2042962"/>
    <lineage>
        <taxon>Bacteria</taxon>
        <taxon>Pseudomonadati</taxon>
        <taxon>Acidobacteriota</taxon>
        <taxon>Terriglobia</taxon>
        <taxon>Terriglobales</taxon>
        <taxon>Candidatus Korobacteraceae</taxon>
        <taxon>Candidatus Sulfotelmatobacter</taxon>
    </lineage>
</organism>
<dbReference type="Gene3D" id="3.40.50.2300">
    <property type="match status" value="1"/>
</dbReference>
<gene>
    <name evidence="4" type="ORF">SBA1_400042</name>
</gene>
<dbReference type="PANTHER" id="PTHR44591">
    <property type="entry name" value="STRESS RESPONSE REGULATOR PROTEIN 1"/>
    <property type="match status" value="1"/>
</dbReference>
<evidence type="ECO:0000259" key="3">
    <source>
        <dbReference type="PROSITE" id="PS50110"/>
    </source>
</evidence>
<feature type="modified residue" description="4-aspartylphosphate" evidence="2">
    <location>
        <position position="60"/>
    </location>
</feature>
<name>A0A2U3KQM0_9BACT</name>
<dbReference type="AlphaFoldDB" id="A0A2U3KQM0"/>
<dbReference type="InterPro" id="IPR001789">
    <property type="entry name" value="Sig_transdc_resp-reg_receiver"/>
</dbReference>
<dbReference type="GO" id="GO:0000160">
    <property type="term" value="P:phosphorelay signal transduction system"/>
    <property type="evidence" value="ECO:0007669"/>
    <property type="project" value="InterPro"/>
</dbReference>
<accession>A0A2U3KQM0</accession>
<reference evidence="5" key="1">
    <citation type="submission" date="2018-02" db="EMBL/GenBank/DDBJ databases">
        <authorList>
            <person name="Hausmann B."/>
        </authorList>
    </citation>
    <scope>NUCLEOTIDE SEQUENCE [LARGE SCALE GENOMIC DNA]</scope>
    <source>
        <strain evidence="5">Peat soil MAG SbA1</strain>
    </source>
</reference>
<dbReference type="Pfam" id="PF00072">
    <property type="entry name" value="Response_reg"/>
    <property type="match status" value="1"/>
</dbReference>
<dbReference type="Proteomes" id="UP000238701">
    <property type="component" value="Unassembled WGS sequence"/>
</dbReference>
<dbReference type="CDD" id="cd00156">
    <property type="entry name" value="REC"/>
    <property type="match status" value="1"/>
</dbReference>
<proteinExistence type="predicted"/>
<keyword evidence="1 2" id="KW-0597">Phosphoprotein</keyword>
<dbReference type="InterPro" id="IPR050595">
    <property type="entry name" value="Bact_response_regulator"/>
</dbReference>
<dbReference type="SUPFAM" id="SSF52172">
    <property type="entry name" value="CheY-like"/>
    <property type="match status" value="1"/>
</dbReference>
<dbReference type="SMART" id="SM00448">
    <property type="entry name" value="REC"/>
    <property type="match status" value="1"/>
</dbReference>
<dbReference type="OrthoDB" id="115359at2"/>
<protein>
    <submittedName>
        <fullName evidence="4">Response regulator receiver protein</fullName>
    </submittedName>
</protein>
<dbReference type="InterPro" id="IPR011006">
    <property type="entry name" value="CheY-like_superfamily"/>
</dbReference>
<dbReference type="PANTHER" id="PTHR44591:SF3">
    <property type="entry name" value="RESPONSE REGULATORY DOMAIN-CONTAINING PROTEIN"/>
    <property type="match status" value="1"/>
</dbReference>
<evidence type="ECO:0000313" key="4">
    <source>
        <dbReference type="EMBL" id="SPF41897.1"/>
    </source>
</evidence>
<evidence type="ECO:0000256" key="1">
    <source>
        <dbReference type="ARBA" id="ARBA00022553"/>
    </source>
</evidence>
<feature type="domain" description="Response regulatory" evidence="3">
    <location>
        <begin position="11"/>
        <end position="126"/>
    </location>
</feature>